<evidence type="ECO:0000313" key="1">
    <source>
        <dbReference type="EMBL" id="GAA3519885.1"/>
    </source>
</evidence>
<name>A0ABP6USK5_9FLAO</name>
<proteinExistence type="predicted"/>
<evidence type="ECO:0000313" key="2">
    <source>
        <dbReference type="Proteomes" id="UP001500459"/>
    </source>
</evidence>
<comment type="caution">
    <text evidence="1">The sequence shown here is derived from an EMBL/GenBank/DDBJ whole genome shotgun (WGS) entry which is preliminary data.</text>
</comment>
<gene>
    <name evidence="1" type="ORF">GCM10022393_37620</name>
</gene>
<reference evidence="2" key="1">
    <citation type="journal article" date="2019" name="Int. J. Syst. Evol. Microbiol.">
        <title>The Global Catalogue of Microorganisms (GCM) 10K type strain sequencing project: providing services to taxonomists for standard genome sequencing and annotation.</title>
        <authorList>
            <consortium name="The Broad Institute Genomics Platform"/>
            <consortium name="The Broad Institute Genome Sequencing Center for Infectious Disease"/>
            <person name="Wu L."/>
            <person name="Ma J."/>
        </authorList>
    </citation>
    <scope>NUCLEOTIDE SEQUENCE [LARGE SCALE GENOMIC DNA]</scope>
    <source>
        <strain evidence="2">JCM 17106</strain>
    </source>
</reference>
<accession>A0ABP6USK5</accession>
<dbReference type="InterPro" id="IPR045398">
    <property type="entry name" value="DUF6515"/>
</dbReference>
<organism evidence="1 2">
    <name type="scientific">Aquimarina addita</name>
    <dbReference type="NCBI Taxonomy" id="870485"/>
    <lineage>
        <taxon>Bacteria</taxon>
        <taxon>Pseudomonadati</taxon>
        <taxon>Bacteroidota</taxon>
        <taxon>Flavobacteriia</taxon>
        <taxon>Flavobacteriales</taxon>
        <taxon>Flavobacteriaceae</taxon>
        <taxon>Aquimarina</taxon>
    </lineage>
</organism>
<dbReference type="Pfam" id="PF20125">
    <property type="entry name" value="DUF6515"/>
    <property type="match status" value="1"/>
</dbReference>
<dbReference type="Proteomes" id="UP001500459">
    <property type="component" value="Unassembled WGS sequence"/>
</dbReference>
<dbReference type="EMBL" id="BAABCW010000022">
    <property type="protein sequence ID" value="GAA3519885.1"/>
    <property type="molecule type" value="Genomic_DNA"/>
</dbReference>
<protein>
    <submittedName>
        <fullName evidence="1">Uncharacterized protein</fullName>
    </submittedName>
</protein>
<keyword evidence="2" id="KW-1185">Reference proteome</keyword>
<sequence>MTIHTTTAATVTPDMENSLEIRNINKPKLVVYKNKRYYRNNGVWYVLRNNRYVSIAAPVGVRINTLPRGYKVVKVRGVQLYKYKGVYYKRSGRSYVIVNR</sequence>